<keyword evidence="3" id="KW-1185">Reference proteome</keyword>
<dbReference type="AlphaFoldDB" id="A0A9P9FZK7"/>
<reference evidence="2" key="1">
    <citation type="journal article" date="2021" name="Nat. Commun.">
        <title>Genetic determinants of endophytism in the Arabidopsis root mycobiome.</title>
        <authorList>
            <person name="Mesny F."/>
            <person name="Miyauchi S."/>
            <person name="Thiergart T."/>
            <person name="Pickel B."/>
            <person name="Atanasova L."/>
            <person name="Karlsson M."/>
            <person name="Huettel B."/>
            <person name="Barry K.W."/>
            <person name="Haridas S."/>
            <person name="Chen C."/>
            <person name="Bauer D."/>
            <person name="Andreopoulos W."/>
            <person name="Pangilinan J."/>
            <person name="LaButti K."/>
            <person name="Riley R."/>
            <person name="Lipzen A."/>
            <person name="Clum A."/>
            <person name="Drula E."/>
            <person name="Henrissat B."/>
            <person name="Kohler A."/>
            <person name="Grigoriev I.V."/>
            <person name="Martin F.M."/>
            <person name="Hacquard S."/>
        </authorList>
    </citation>
    <scope>NUCLEOTIDE SEQUENCE</scope>
    <source>
        <strain evidence="2">MPI-CAGE-AT-0023</strain>
    </source>
</reference>
<name>A0A9P9FZK7_FUSRE</name>
<proteinExistence type="predicted"/>
<dbReference type="RefSeq" id="XP_046042715.1">
    <property type="nucleotide sequence ID" value="XM_046185150.1"/>
</dbReference>
<gene>
    <name evidence="2" type="ORF">BKA55DRAFT_209975</name>
</gene>
<feature type="chain" id="PRO_5040313371" evidence="1">
    <location>
        <begin position="27"/>
        <end position="155"/>
    </location>
</feature>
<sequence>MSHLDSSMALITCPGLFTLTLAGASSQSFVSTLQSSSSSLLACELREDYAFKQLEGLAVTVSVEAVACRRAGLTVWPRERELTVIRSPYCGIPGASVTIPPVLLSRVGFKACGLKAVSGTSSIIEGVSGNSSANVFISKQQKAMPSPHFMVAVCT</sequence>
<dbReference type="Proteomes" id="UP000720189">
    <property type="component" value="Unassembled WGS sequence"/>
</dbReference>
<protein>
    <submittedName>
        <fullName evidence="2">Uncharacterized protein</fullName>
    </submittedName>
</protein>
<dbReference type="GeneID" id="70215104"/>
<evidence type="ECO:0000256" key="1">
    <source>
        <dbReference type="SAM" id="SignalP"/>
    </source>
</evidence>
<organism evidence="2 3">
    <name type="scientific">Fusarium redolens</name>
    <dbReference type="NCBI Taxonomy" id="48865"/>
    <lineage>
        <taxon>Eukaryota</taxon>
        <taxon>Fungi</taxon>
        <taxon>Dikarya</taxon>
        <taxon>Ascomycota</taxon>
        <taxon>Pezizomycotina</taxon>
        <taxon>Sordariomycetes</taxon>
        <taxon>Hypocreomycetidae</taxon>
        <taxon>Hypocreales</taxon>
        <taxon>Nectriaceae</taxon>
        <taxon>Fusarium</taxon>
        <taxon>Fusarium redolens species complex</taxon>
    </lineage>
</organism>
<feature type="signal peptide" evidence="1">
    <location>
        <begin position="1"/>
        <end position="26"/>
    </location>
</feature>
<dbReference type="EMBL" id="JAGMUX010000024">
    <property type="protein sequence ID" value="KAH7228478.1"/>
    <property type="molecule type" value="Genomic_DNA"/>
</dbReference>
<evidence type="ECO:0000313" key="3">
    <source>
        <dbReference type="Proteomes" id="UP000720189"/>
    </source>
</evidence>
<accession>A0A9P9FZK7</accession>
<evidence type="ECO:0000313" key="2">
    <source>
        <dbReference type="EMBL" id="KAH7228478.1"/>
    </source>
</evidence>
<comment type="caution">
    <text evidence="2">The sequence shown here is derived from an EMBL/GenBank/DDBJ whole genome shotgun (WGS) entry which is preliminary data.</text>
</comment>
<keyword evidence="1" id="KW-0732">Signal</keyword>